<proteinExistence type="predicted"/>
<name>A0ABQ2ECL7_9GAMM</name>
<dbReference type="NCBIfam" id="TIGR02610">
    <property type="entry name" value="PHA_gran_rgn"/>
    <property type="match status" value="1"/>
</dbReference>
<comment type="caution">
    <text evidence="1">The sequence shown here is derived from an EMBL/GenBank/DDBJ whole genome shotgun (WGS) entry which is preliminary data.</text>
</comment>
<dbReference type="RefSeq" id="WP_132986173.1">
    <property type="nucleotide sequence ID" value="NZ_BMME01000001.1"/>
</dbReference>
<evidence type="ECO:0000313" key="2">
    <source>
        <dbReference type="Proteomes" id="UP000599009"/>
    </source>
</evidence>
<sequence>MAGIDIHHPHQLSPERAREAVQQVADKLVDKFGVDCRWQGDVLEFNRPGVDGRIALLPGEVHVTAELGFLLAAMQGPIESGIRRVLDERFA</sequence>
<reference evidence="2" key="1">
    <citation type="journal article" date="2019" name="Int. J. Syst. Evol. Microbiol.">
        <title>The Global Catalogue of Microorganisms (GCM) 10K type strain sequencing project: providing services to taxonomists for standard genome sequencing and annotation.</title>
        <authorList>
            <consortium name="The Broad Institute Genomics Platform"/>
            <consortium name="The Broad Institute Genome Sequencing Center for Infectious Disease"/>
            <person name="Wu L."/>
            <person name="Ma J."/>
        </authorList>
    </citation>
    <scope>NUCLEOTIDE SEQUENCE [LARGE SCALE GENOMIC DNA]</scope>
    <source>
        <strain evidence="2">CGMCC 1.8985</strain>
    </source>
</reference>
<dbReference type="Proteomes" id="UP000599009">
    <property type="component" value="Unassembled WGS sequence"/>
</dbReference>
<evidence type="ECO:0000313" key="1">
    <source>
        <dbReference type="EMBL" id="GGK06816.1"/>
    </source>
</evidence>
<protein>
    <submittedName>
        <fullName evidence="1">Polyhydroxyalkanoic acid synthase</fullName>
    </submittedName>
</protein>
<organism evidence="1 2">
    <name type="scientific">Luteimonas terricola</name>
    <dbReference type="NCBI Taxonomy" id="645597"/>
    <lineage>
        <taxon>Bacteria</taxon>
        <taxon>Pseudomonadati</taxon>
        <taxon>Pseudomonadota</taxon>
        <taxon>Gammaproteobacteria</taxon>
        <taxon>Lysobacterales</taxon>
        <taxon>Lysobacteraceae</taxon>
        <taxon>Luteimonas</taxon>
    </lineage>
</organism>
<dbReference type="Pfam" id="PF09650">
    <property type="entry name" value="PHA_gran_rgn"/>
    <property type="match status" value="1"/>
</dbReference>
<accession>A0ABQ2ECL7</accession>
<dbReference type="InterPro" id="IPR013433">
    <property type="entry name" value="PHA_gran_rgn"/>
</dbReference>
<dbReference type="EMBL" id="BMME01000001">
    <property type="protein sequence ID" value="GGK06816.1"/>
    <property type="molecule type" value="Genomic_DNA"/>
</dbReference>
<gene>
    <name evidence="1" type="ORF">GCM10011394_15020</name>
</gene>
<keyword evidence="2" id="KW-1185">Reference proteome</keyword>